<organism evidence="4 5">
    <name type="scientific">Alteraurantiacibacter palmitatis</name>
    <dbReference type="NCBI Taxonomy" id="2054628"/>
    <lineage>
        <taxon>Bacteria</taxon>
        <taxon>Pseudomonadati</taxon>
        <taxon>Pseudomonadota</taxon>
        <taxon>Alphaproteobacteria</taxon>
        <taxon>Sphingomonadales</taxon>
        <taxon>Erythrobacteraceae</taxon>
        <taxon>Alteraurantiacibacter</taxon>
    </lineage>
</organism>
<keyword evidence="5" id="KW-1185">Reference proteome</keyword>
<dbReference type="InterPro" id="IPR025166">
    <property type="entry name" value="Integrase_DNA_bind_dom"/>
</dbReference>
<name>A0ABV7E1R2_9SPHN</name>
<reference evidence="5" key="1">
    <citation type="journal article" date="2019" name="Int. J. Syst. Evol. Microbiol.">
        <title>The Global Catalogue of Microorganisms (GCM) 10K type strain sequencing project: providing services to taxonomists for standard genome sequencing and annotation.</title>
        <authorList>
            <consortium name="The Broad Institute Genomics Platform"/>
            <consortium name="The Broad Institute Genome Sequencing Center for Infectious Disease"/>
            <person name="Wu L."/>
            <person name="Ma J."/>
        </authorList>
    </citation>
    <scope>NUCLEOTIDE SEQUENCE [LARGE SCALE GENOMIC DNA]</scope>
    <source>
        <strain evidence="5">KCTC 52607</strain>
    </source>
</reference>
<keyword evidence="4" id="KW-0238">DNA-binding</keyword>
<protein>
    <submittedName>
        <fullName evidence="4">Integrase arm-type DNA-binding domain-containing protein</fullName>
    </submittedName>
</protein>
<dbReference type="GO" id="GO:0003677">
    <property type="term" value="F:DNA binding"/>
    <property type="evidence" value="ECO:0007669"/>
    <property type="project" value="UniProtKB-KW"/>
</dbReference>
<evidence type="ECO:0000256" key="2">
    <source>
        <dbReference type="ARBA" id="ARBA00022908"/>
    </source>
</evidence>
<dbReference type="PANTHER" id="PTHR30629">
    <property type="entry name" value="PROPHAGE INTEGRASE"/>
    <property type="match status" value="1"/>
</dbReference>
<evidence type="ECO:0000313" key="4">
    <source>
        <dbReference type="EMBL" id="MFC3096665.1"/>
    </source>
</evidence>
<proteinExistence type="inferred from homology"/>
<evidence type="ECO:0000259" key="3">
    <source>
        <dbReference type="Pfam" id="PF13356"/>
    </source>
</evidence>
<sequence length="181" mass="20234">MTGNSRGLYLLVTPAGGRLWRLKFGVDGKERKLALGRYPEICPPNARKKRDAARAQIAHGDDPARATQRRNVQAKPSAENAFAAIAAEYAAKRKRDGAKGWAPSIAIRGEYLLSLLNESGTWHPDAIERALAHGDTDKVRRAYHRGPHRDERVRMAQWWSDYLDALQRGADVVPFPNKATR</sequence>
<comment type="similarity">
    <text evidence="1">Belongs to the 'phage' integrase family.</text>
</comment>
<dbReference type="RefSeq" id="WP_377922619.1">
    <property type="nucleotide sequence ID" value="NZ_JBHRST010000002.1"/>
</dbReference>
<dbReference type="EMBL" id="JBHRST010000002">
    <property type="protein sequence ID" value="MFC3096665.1"/>
    <property type="molecule type" value="Genomic_DNA"/>
</dbReference>
<dbReference type="InterPro" id="IPR050808">
    <property type="entry name" value="Phage_Integrase"/>
</dbReference>
<gene>
    <name evidence="4" type="ORF">ACFODU_02470</name>
</gene>
<dbReference type="InterPro" id="IPR038488">
    <property type="entry name" value="Integrase_DNA-bd_sf"/>
</dbReference>
<dbReference type="Proteomes" id="UP001595456">
    <property type="component" value="Unassembled WGS sequence"/>
</dbReference>
<dbReference type="Pfam" id="PF13356">
    <property type="entry name" value="Arm-DNA-bind_3"/>
    <property type="match status" value="1"/>
</dbReference>
<comment type="caution">
    <text evidence="4">The sequence shown here is derived from an EMBL/GenBank/DDBJ whole genome shotgun (WGS) entry which is preliminary data.</text>
</comment>
<dbReference type="PANTHER" id="PTHR30629:SF2">
    <property type="entry name" value="PROPHAGE INTEGRASE INTS-RELATED"/>
    <property type="match status" value="1"/>
</dbReference>
<evidence type="ECO:0000256" key="1">
    <source>
        <dbReference type="ARBA" id="ARBA00008857"/>
    </source>
</evidence>
<feature type="domain" description="Integrase DNA-binding" evidence="3">
    <location>
        <begin position="5"/>
        <end position="69"/>
    </location>
</feature>
<evidence type="ECO:0000313" key="5">
    <source>
        <dbReference type="Proteomes" id="UP001595456"/>
    </source>
</evidence>
<dbReference type="Gene3D" id="3.30.160.390">
    <property type="entry name" value="Integrase, DNA-binding domain"/>
    <property type="match status" value="1"/>
</dbReference>
<keyword evidence="2" id="KW-0229">DNA integration</keyword>
<accession>A0ABV7E1R2</accession>